<evidence type="ECO:0000256" key="1">
    <source>
        <dbReference type="SAM" id="SignalP"/>
    </source>
</evidence>
<evidence type="ECO:0000313" key="3">
    <source>
        <dbReference type="Proteomes" id="UP000236732"/>
    </source>
</evidence>
<protein>
    <submittedName>
        <fullName evidence="2">Uncharacterized protein</fullName>
    </submittedName>
</protein>
<evidence type="ECO:0000313" key="2">
    <source>
        <dbReference type="EMBL" id="SEH01477.1"/>
    </source>
</evidence>
<feature type="signal peptide" evidence="1">
    <location>
        <begin position="1"/>
        <end position="29"/>
    </location>
</feature>
<dbReference type="AlphaFoldDB" id="A0A1H6EUD0"/>
<dbReference type="RefSeq" id="WP_103962553.1">
    <property type="nucleotide sequence ID" value="NZ_FNVT01000020.1"/>
</dbReference>
<keyword evidence="3" id="KW-1185">Reference proteome</keyword>
<dbReference type="Proteomes" id="UP000236732">
    <property type="component" value="Unassembled WGS sequence"/>
</dbReference>
<proteinExistence type="predicted"/>
<reference evidence="2 3" key="1">
    <citation type="submission" date="2016-10" db="EMBL/GenBank/DDBJ databases">
        <authorList>
            <person name="de Groot N.N."/>
        </authorList>
    </citation>
    <scope>NUCLEOTIDE SEQUENCE [LARGE SCALE GENOMIC DNA]</scope>
    <source>
        <strain evidence="2 3">CGMCC 4.7037</strain>
    </source>
</reference>
<keyword evidence="1" id="KW-0732">Signal</keyword>
<gene>
    <name evidence="2" type="ORF">SAMN05444920_120181</name>
</gene>
<dbReference type="EMBL" id="FNVT01000020">
    <property type="protein sequence ID" value="SEH01477.1"/>
    <property type="molecule type" value="Genomic_DNA"/>
</dbReference>
<accession>A0A1H6EUD0</accession>
<name>A0A1H6EUD0_9ACTN</name>
<feature type="chain" id="PRO_5038770919" evidence="1">
    <location>
        <begin position="30"/>
        <end position="93"/>
    </location>
</feature>
<sequence length="93" mass="9950">MRTFKTMAVVGSVAALAFGMFAIPAQGMAGPNGQRTPEVCLSYLNSVGYPTTSERARGCNLGYYSYSNCLTYLVSEAAVNAGHARQACYLAYF</sequence>
<organism evidence="2 3">
    <name type="scientific">Nonomuraea solani</name>
    <dbReference type="NCBI Taxonomy" id="1144553"/>
    <lineage>
        <taxon>Bacteria</taxon>
        <taxon>Bacillati</taxon>
        <taxon>Actinomycetota</taxon>
        <taxon>Actinomycetes</taxon>
        <taxon>Streptosporangiales</taxon>
        <taxon>Streptosporangiaceae</taxon>
        <taxon>Nonomuraea</taxon>
    </lineage>
</organism>